<accession>A0A4C1UA70</accession>
<gene>
    <name evidence="1" type="ORF">EVAR_82373_1</name>
</gene>
<keyword evidence="2" id="KW-1185">Reference proteome</keyword>
<proteinExistence type="predicted"/>
<dbReference type="AlphaFoldDB" id="A0A4C1UA70"/>
<evidence type="ECO:0000313" key="1">
    <source>
        <dbReference type="EMBL" id="GBP23208.1"/>
    </source>
</evidence>
<reference evidence="1 2" key="1">
    <citation type="journal article" date="2019" name="Commun. Biol.">
        <title>The bagworm genome reveals a unique fibroin gene that provides high tensile strength.</title>
        <authorList>
            <person name="Kono N."/>
            <person name="Nakamura H."/>
            <person name="Ohtoshi R."/>
            <person name="Tomita M."/>
            <person name="Numata K."/>
            <person name="Arakawa K."/>
        </authorList>
    </citation>
    <scope>NUCLEOTIDE SEQUENCE [LARGE SCALE GENOMIC DNA]</scope>
</reference>
<sequence>MWTYLNASTDACGAGRGGDGAAPISSREKVHCVAFRLRCDADEVGPVPRRRAVGGRYKGAPRPTSCHLTKSINFQKATGVRPR</sequence>
<organism evidence="1 2">
    <name type="scientific">Eumeta variegata</name>
    <name type="common">Bagworm moth</name>
    <name type="synonym">Eumeta japonica</name>
    <dbReference type="NCBI Taxonomy" id="151549"/>
    <lineage>
        <taxon>Eukaryota</taxon>
        <taxon>Metazoa</taxon>
        <taxon>Ecdysozoa</taxon>
        <taxon>Arthropoda</taxon>
        <taxon>Hexapoda</taxon>
        <taxon>Insecta</taxon>
        <taxon>Pterygota</taxon>
        <taxon>Neoptera</taxon>
        <taxon>Endopterygota</taxon>
        <taxon>Lepidoptera</taxon>
        <taxon>Glossata</taxon>
        <taxon>Ditrysia</taxon>
        <taxon>Tineoidea</taxon>
        <taxon>Psychidae</taxon>
        <taxon>Oiketicinae</taxon>
        <taxon>Eumeta</taxon>
    </lineage>
</organism>
<comment type="caution">
    <text evidence="1">The sequence shown here is derived from an EMBL/GenBank/DDBJ whole genome shotgun (WGS) entry which is preliminary data.</text>
</comment>
<protein>
    <submittedName>
        <fullName evidence="1">Uncharacterized protein</fullName>
    </submittedName>
</protein>
<dbReference type="Proteomes" id="UP000299102">
    <property type="component" value="Unassembled WGS sequence"/>
</dbReference>
<name>A0A4C1UA70_EUMVA</name>
<evidence type="ECO:0000313" key="2">
    <source>
        <dbReference type="Proteomes" id="UP000299102"/>
    </source>
</evidence>
<dbReference type="EMBL" id="BGZK01000148">
    <property type="protein sequence ID" value="GBP23208.1"/>
    <property type="molecule type" value="Genomic_DNA"/>
</dbReference>